<dbReference type="InterPro" id="IPR023996">
    <property type="entry name" value="TonB-dep_OMP_SusC/RagA"/>
</dbReference>
<keyword evidence="14" id="KW-0675">Receptor</keyword>
<keyword evidence="5 9" id="KW-0798">TonB box</keyword>
<reference evidence="14 15" key="1">
    <citation type="journal article" date="2014" name="Genome Announc.">
        <title>Draft Genome Sequence of Cytophaga fermentans JCM 21142T, a Facultative Anaerobe Isolated from Marine Mud.</title>
        <authorList>
            <person name="Starns D."/>
            <person name="Oshima K."/>
            <person name="Suda W."/>
            <person name="Iino T."/>
            <person name="Yuki M."/>
            <person name="Inoue J."/>
            <person name="Kitamura K."/>
            <person name="Iida T."/>
            <person name="Darby A."/>
            <person name="Hattori M."/>
            <person name="Ohkuma M."/>
        </authorList>
    </citation>
    <scope>NUCLEOTIDE SEQUENCE [LARGE SCALE GENOMIC DNA]</scope>
    <source>
        <strain evidence="14 15">JCM 21142</strain>
    </source>
</reference>
<comment type="subcellular location">
    <subcellularLocation>
        <location evidence="1 8">Cell outer membrane</location>
        <topology evidence="1 8">Multi-pass membrane protein</topology>
    </subcellularLocation>
</comment>
<evidence type="ECO:0000256" key="4">
    <source>
        <dbReference type="ARBA" id="ARBA00022692"/>
    </source>
</evidence>
<proteinExistence type="inferred from homology"/>
<dbReference type="InterPro" id="IPR039426">
    <property type="entry name" value="TonB-dep_rcpt-like"/>
</dbReference>
<comment type="caution">
    <text evidence="14">The sequence shown here is derived from an EMBL/GenBank/DDBJ whole genome shotgun (WGS) entry which is preliminary data.</text>
</comment>
<dbReference type="InterPro" id="IPR008969">
    <property type="entry name" value="CarboxyPept-like_regulatory"/>
</dbReference>
<evidence type="ECO:0000256" key="10">
    <source>
        <dbReference type="SAM" id="MobiDB-lite"/>
    </source>
</evidence>
<dbReference type="InterPro" id="IPR012910">
    <property type="entry name" value="Plug_dom"/>
</dbReference>
<feature type="domain" description="TonB-dependent receptor-like beta-barrel" evidence="12">
    <location>
        <begin position="419"/>
        <end position="919"/>
    </location>
</feature>
<dbReference type="eggNOG" id="COG1629">
    <property type="taxonomic scope" value="Bacteria"/>
</dbReference>
<feature type="transmembrane region" description="Helical" evidence="11">
    <location>
        <begin position="20"/>
        <end position="37"/>
    </location>
</feature>
<dbReference type="InterPro" id="IPR037066">
    <property type="entry name" value="Plug_dom_sf"/>
</dbReference>
<dbReference type="Pfam" id="PF00593">
    <property type="entry name" value="TonB_dep_Rec_b-barrel"/>
    <property type="match status" value="1"/>
</dbReference>
<dbReference type="InterPro" id="IPR023997">
    <property type="entry name" value="TonB-dep_OMP_SusC/RagA_CS"/>
</dbReference>
<dbReference type="InterPro" id="IPR000531">
    <property type="entry name" value="Beta-barrel_TonB"/>
</dbReference>
<dbReference type="GO" id="GO:0009279">
    <property type="term" value="C:cell outer membrane"/>
    <property type="evidence" value="ECO:0007669"/>
    <property type="project" value="UniProtKB-SubCell"/>
</dbReference>
<evidence type="ECO:0000259" key="13">
    <source>
        <dbReference type="Pfam" id="PF07715"/>
    </source>
</evidence>
<evidence type="ECO:0000313" key="15">
    <source>
        <dbReference type="Proteomes" id="UP000019402"/>
    </source>
</evidence>
<dbReference type="PROSITE" id="PS52016">
    <property type="entry name" value="TONB_DEPENDENT_REC_3"/>
    <property type="match status" value="1"/>
</dbReference>
<keyword evidence="3 8" id="KW-1134">Transmembrane beta strand</keyword>
<evidence type="ECO:0000256" key="7">
    <source>
        <dbReference type="ARBA" id="ARBA00023237"/>
    </source>
</evidence>
<evidence type="ECO:0000256" key="8">
    <source>
        <dbReference type="PROSITE-ProRule" id="PRU01360"/>
    </source>
</evidence>
<keyword evidence="2 8" id="KW-0813">Transport</keyword>
<evidence type="ECO:0000256" key="11">
    <source>
        <dbReference type="SAM" id="Phobius"/>
    </source>
</evidence>
<gene>
    <name evidence="14" type="ORF">JCM21142_62498</name>
</gene>
<dbReference type="Pfam" id="PF07715">
    <property type="entry name" value="Plug"/>
    <property type="match status" value="1"/>
</dbReference>
<keyword evidence="6 8" id="KW-0472">Membrane</keyword>
<dbReference type="RefSeq" id="WP_235208198.1">
    <property type="nucleotide sequence ID" value="NZ_BAMD01000031.1"/>
</dbReference>
<keyword evidence="7 8" id="KW-0998">Cell outer membrane</keyword>
<organism evidence="14 15">
    <name type="scientific">Saccharicrinis fermentans DSM 9555 = JCM 21142</name>
    <dbReference type="NCBI Taxonomy" id="869213"/>
    <lineage>
        <taxon>Bacteria</taxon>
        <taxon>Pseudomonadati</taxon>
        <taxon>Bacteroidota</taxon>
        <taxon>Bacteroidia</taxon>
        <taxon>Marinilabiliales</taxon>
        <taxon>Marinilabiliaceae</taxon>
        <taxon>Saccharicrinis</taxon>
    </lineage>
</organism>
<dbReference type="Pfam" id="PF13715">
    <property type="entry name" value="CarbopepD_reg_2"/>
    <property type="match status" value="1"/>
</dbReference>
<dbReference type="SUPFAM" id="SSF56935">
    <property type="entry name" value="Porins"/>
    <property type="match status" value="1"/>
</dbReference>
<evidence type="ECO:0000256" key="9">
    <source>
        <dbReference type="RuleBase" id="RU003357"/>
    </source>
</evidence>
<evidence type="ECO:0000256" key="3">
    <source>
        <dbReference type="ARBA" id="ARBA00022452"/>
    </source>
</evidence>
<name>W7YHA4_9BACT</name>
<dbReference type="Proteomes" id="UP000019402">
    <property type="component" value="Unassembled WGS sequence"/>
</dbReference>
<dbReference type="NCBIfam" id="TIGR04057">
    <property type="entry name" value="SusC_RagA_signa"/>
    <property type="match status" value="1"/>
</dbReference>
<dbReference type="Gene3D" id="2.60.40.1120">
    <property type="entry name" value="Carboxypeptidase-like, regulatory domain"/>
    <property type="match status" value="1"/>
</dbReference>
<keyword evidence="11" id="KW-1133">Transmembrane helix</keyword>
<evidence type="ECO:0000256" key="6">
    <source>
        <dbReference type="ARBA" id="ARBA00023136"/>
    </source>
</evidence>
<dbReference type="NCBIfam" id="TIGR04056">
    <property type="entry name" value="OMP_RagA_SusC"/>
    <property type="match status" value="1"/>
</dbReference>
<dbReference type="AlphaFoldDB" id="W7YHA4"/>
<feature type="region of interest" description="Disordered" evidence="10">
    <location>
        <begin position="151"/>
        <end position="174"/>
    </location>
</feature>
<keyword evidence="4 8" id="KW-0812">Transmembrane</keyword>
<keyword evidence="15" id="KW-1185">Reference proteome</keyword>
<evidence type="ECO:0000256" key="5">
    <source>
        <dbReference type="ARBA" id="ARBA00023077"/>
    </source>
</evidence>
<dbReference type="EMBL" id="BAMD01000031">
    <property type="protein sequence ID" value="GAF03816.1"/>
    <property type="molecule type" value="Genomic_DNA"/>
</dbReference>
<evidence type="ECO:0000256" key="2">
    <source>
        <dbReference type="ARBA" id="ARBA00022448"/>
    </source>
</evidence>
<dbReference type="SUPFAM" id="SSF49464">
    <property type="entry name" value="Carboxypeptidase regulatory domain-like"/>
    <property type="match status" value="1"/>
</dbReference>
<dbReference type="STRING" id="869213.GCA_000517085_04700"/>
<feature type="domain" description="TonB-dependent receptor plug" evidence="13">
    <location>
        <begin position="133"/>
        <end position="236"/>
    </location>
</feature>
<sequence>MNERKVRKEISTYSKVRQYLFYSGIMLILILASPVFGQAQRLLRGTVVSAMDGLPVPGVNVLIKGTMNGTVTNMDGVYSINVEENDVLLFSFIGFRSQEVIISDQESLYITMHEDVSEFDEVVVVGYGVQQKKLVTGATTQVKGDAIQKQSTTSPLQAMQGQTPGVSISSTSGQPGADMKVTIRGLGTVGDASPLYMIDGVQGDITLLNASDIESIDILKDAASAAIYGSQAANGVVLVTTKQGKSGKAQITFDAYYGVQNVGRTTDMLNKDEYITIMQEQALNSGSALYDASVFEDAANTDWVDQMFYDNAVTENYSLGINGGSDKSVYAMSLNYTGQEGIVGGPDVSNYERYGFRINTEQNLYDDVLKIGQHMNFNYVKNNGVSVGNQYNNTLRGAFTTSPLAPVYSDNNIYNSPYNDTSNSQWSKGDGNPYGAMMTNTNNANDAQKMLADIYAELEPLKNLKIKTLFGFNYYATEYRSYSPLYQFSIYSYNNDHTSVNQSMSKGHTMTWTNTASYHFELDGGHKFDILGGMESIRYQGTDLSASNWNLLSQFDDFAHAYIDNTTGQATLQTDDDGAATGVVETKGVGGAPAVKTRQVSYFGRLGYSFNEKYMFNATIRADGSSRFSKGNRWGYFPSVSAGWLISSEDFMQDMHSWLDYLKLRVSWGQVGNQNIDNFQYASPVNTSTSYSGDDPAANYVFGTSLVNTPGAYPSRLSNENIKWETSEQTNIGIDAYFMNSRLSFNGDFYIKTTKDWLVQAPILATAGAGAPYMNGGDVKNTGIELAFNWNDNIGDFTYSVGINGAYNKNEVGSIPTEDGIIHGLTNMLYDNSEEFYRAENGHEIGYFWGYETAGIFQSEADIANWISAGNGVLQAEVKPGDVKYVDQDKNGEINANDKKDLGSGIPDITYGLNVSMAYKHFDFSLSANGVIGNKIVQSYRNHSNKQANYSSAILDRWTGTGTSNAMPRVTETNINWQFSDLYIQDGDFLRISNISLGYDFTSLIKRSPFSQCRLYASVQNAFTFTKYDGMDPEIGYGTSDWVSGVDLGYYPRPKTFLIGVNLKF</sequence>
<dbReference type="Gene3D" id="2.170.130.10">
    <property type="entry name" value="TonB-dependent receptor, plug domain"/>
    <property type="match status" value="1"/>
</dbReference>
<comment type="similarity">
    <text evidence="8 9">Belongs to the TonB-dependent receptor family.</text>
</comment>
<evidence type="ECO:0000259" key="12">
    <source>
        <dbReference type="Pfam" id="PF00593"/>
    </source>
</evidence>
<evidence type="ECO:0000256" key="1">
    <source>
        <dbReference type="ARBA" id="ARBA00004571"/>
    </source>
</evidence>
<accession>W7YHA4</accession>
<dbReference type="Gene3D" id="2.40.170.20">
    <property type="entry name" value="TonB-dependent receptor, beta-barrel domain"/>
    <property type="match status" value="1"/>
</dbReference>
<protein>
    <submittedName>
        <fullName evidence="14">Enterobactin outer-membrane receptor</fullName>
    </submittedName>
</protein>
<evidence type="ECO:0000313" key="14">
    <source>
        <dbReference type="EMBL" id="GAF03816.1"/>
    </source>
</evidence>
<dbReference type="InterPro" id="IPR036942">
    <property type="entry name" value="Beta-barrel_TonB_sf"/>
</dbReference>